<dbReference type="InterPro" id="IPR003495">
    <property type="entry name" value="CobW/HypB/UreG_nucleotide-bd"/>
</dbReference>
<dbReference type="InterPro" id="IPR027417">
    <property type="entry name" value="P-loop_NTPase"/>
</dbReference>
<dbReference type="SUPFAM" id="SSF52540">
    <property type="entry name" value="P-loop containing nucleoside triphosphate hydrolases"/>
    <property type="match status" value="1"/>
</dbReference>
<comment type="similarity">
    <text evidence="1">Belongs to the SIMIBI class G3E GTPase family. HypB/HupM subfamily.</text>
</comment>
<dbReference type="GO" id="GO:0003924">
    <property type="term" value="F:GTPase activity"/>
    <property type="evidence" value="ECO:0007669"/>
    <property type="project" value="InterPro"/>
</dbReference>
<comment type="caution">
    <text evidence="10">The sequence shown here is derived from an EMBL/GenBank/DDBJ whole genome shotgun (WGS) entry which is preliminary data.</text>
</comment>
<dbReference type="PANTHER" id="PTHR30134">
    <property type="entry name" value="HYDROGENASE PROTEIN ASSEMBLY PROTEIN, NICKEL CHAPERONE"/>
    <property type="match status" value="1"/>
</dbReference>
<dbReference type="AlphaFoldDB" id="A0A644XFP0"/>
<evidence type="ECO:0000256" key="6">
    <source>
        <dbReference type="ARBA" id="ARBA00022833"/>
    </source>
</evidence>
<keyword evidence="7" id="KW-0342">GTP-binding</keyword>
<keyword evidence="3" id="KW-0479">Metal-binding</keyword>
<dbReference type="PANTHER" id="PTHR30134:SF2">
    <property type="entry name" value="HYDROGENASE MATURATION FACTOR HYPB"/>
    <property type="match status" value="1"/>
</dbReference>
<proteinExistence type="inferred from homology"/>
<sequence>MCDTCGCSDPNQKVTYHKPGEEHPHEHPHVHPHEHHYAHDHDHNHDHEHHTHDHEHSYLHSHNHDGHSHSHDHSHEHAGHDHDHAHPHGKEFVLAHNILDKNQSLAERNRGYFDAKNITALNLVSSPGSGKTTLLEKTISALKNDLKFYVIEGDQQTMNDADRINATGAPVIQINTGNGCHLDAEMISKAVKELNVTDNAMLIIENVGNLVCPSLFDLGEKARVVIISVTEGDDKPLKYPNMFNTSNICIINKTDLLPYVDFSVEKVKENALKINHNLQFFEVSARTGEGMDKWFDWLKKA</sequence>
<dbReference type="GO" id="GO:0005525">
    <property type="term" value="F:GTP binding"/>
    <property type="evidence" value="ECO:0007669"/>
    <property type="project" value="UniProtKB-KW"/>
</dbReference>
<protein>
    <submittedName>
        <fullName evidence="10">Hydrogenase maturation factor HypB</fullName>
    </submittedName>
</protein>
<dbReference type="InterPro" id="IPR004392">
    <property type="entry name" value="Hyd_mat_HypB"/>
</dbReference>
<organism evidence="10">
    <name type="scientific">bioreactor metagenome</name>
    <dbReference type="NCBI Taxonomy" id="1076179"/>
    <lineage>
        <taxon>unclassified sequences</taxon>
        <taxon>metagenomes</taxon>
        <taxon>ecological metagenomes</taxon>
    </lineage>
</organism>
<dbReference type="EMBL" id="VSSQ01002374">
    <property type="protein sequence ID" value="MPM15032.1"/>
    <property type="molecule type" value="Genomic_DNA"/>
</dbReference>
<accession>A0A644XFP0</accession>
<feature type="compositionally biased region" description="Basic and acidic residues" evidence="8">
    <location>
        <begin position="18"/>
        <end position="87"/>
    </location>
</feature>
<feature type="region of interest" description="Disordered" evidence="8">
    <location>
        <begin position="16"/>
        <end position="87"/>
    </location>
</feature>
<gene>
    <name evidence="10" type="primary">hypB_12</name>
    <name evidence="10" type="ORF">SDC9_61397</name>
</gene>
<evidence type="ECO:0000313" key="10">
    <source>
        <dbReference type="EMBL" id="MPM15032.1"/>
    </source>
</evidence>
<keyword evidence="4" id="KW-0547">Nucleotide-binding</keyword>
<evidence type="ECO:0000256" key="1">
    <source>
        <dbReference type="ARBA" id="ARBA00006211"/>
    </source>
</evidence>
<keyword evidence="6" id="KW-0862">Zinc</keyword>
<evidence type="ECO:0000256" key="5">
    <source>
        <dbReference type="ARBA" id="ARBA00022801"/>
    </source>
</evidence>
<dbReference type="Gene3D" id="3.40.50.300">
    <property type="entry name" value="P-loop containing nucleotide triphosphate hydrolases"/>
    <property type="match status" value="1"/>
</dbReference>
<dbReference type="NCBIfam" id="TIGR00073">
    <property type="entry name" value="hypB"/>
    <property type="match status" value="1"/>
</dbReference>
<keyword evidence="5" id="KW-0378">Hydrolase</keyword>
<evidence type="ECO:0000259" key="9">
    <source>
        <dbReference type="Pfam" id="PF02492"/>
    </source>
</evidence>
<evidence type="ECO:0000256" key="3">
    <source>
        <dbReference type="ARBA" id="ARBA00022723"/>
    </source>
</evidence>
<evidence type="ECO:0000256" key="7">
    <source>
        <dbReference type="ARBA" id="ARBA00023134"/>
    </source>
</evidence>
<evidence type="ECO:0000256" key="4">
    <source>
        <dbReference type="ARBA" id="ARBA00022741"/>
    </source>
</evidence>
<evidence type="ECO:0000256" key="8">
    <source>
        <dbReference type="SAM" id="MobiDB-lite"/>
    </source>
</evidence>
<feature type="domain" description="CobW/HypB/UreG nucleotide-binding" evidence="9">
    <location>
        <begin position="122"/>
        <end position="281"/>
    </location>
</feature>
<keyword evidence="2" id="KW-0533">Nickel</keyword>
<dbReference type="GO" id="GO:0051604">
    <property type="term" value="P:protein maturation"/>
    <property type="evidence" value="ECO:0007669"/>
    <property type="project" value="InterPro"/>
</dbReference>
<evidence type="ECO:0000256" key="2">
    <source>
        <dbReference type="ARBA" id="ARBA00022596"/>
    </source>
</evidence>
<reference evidence="10" key="1">
    <citation type="submission" date="2019-08" db="EMBL/GenBank/DDBJ databases">
        <authorList>
            <person name="Kucharzyk K."/>
            <person name="Murdoch R.W."/>
            <person name="Higgins S."/>
            <person name="Loffler F."/>
        </authorList>
    </citation>
    <scope>NUCLEOTIDE SEQUENCE</scope>
</reference>
<dbReference type="Pfam" id="PF02492">
    <property type="entry name" value="cobW"/>
    <property type="match status" value="1"/>
</dbReference>
<dbReference type="CDD" id="cd05390">
    <property type="entry name" value="HypB"/>
    <property type="match status" value="1"/>
</dbReference>
<dbReference type="GO" id="GO:0008270">
    <property type="term" value="F:zinc ion binding"/>
    <property type="evidence" value="ECO:0007669"/>
    <property type="project" value="TreeGrafter"/>
</dbReference>
<dbReference type="GO" id="GO:0016151">
    <property type="term" value="F:nickel cation binding"/>
    <property type="evidence" value="ECO:0007669"/>
    <property type="project" value="InterPro"/>
</dbReference>
<name>A0A644XFP0_9ZZZZ</name>